<dbReference type="RefSeq" id="WP_377531548.1">
    <property type="nucleotide sequence ID" value="NZ_JBHTLD010000239.1"/>
</dbReference>
<dbReference type="Proteomes" id="UP001597094">
    <property type="component" value="Unassembled WGS sequence"/>
</dbReference>
<dbReference type="InterPro" id="IPR036520">
    <property type="entry name" value="UPF0759_sf"/>
</dbReference>
<dbReference type="Pfam" id="PF01904">
    <property type="entry name" value="DUF72"/>
    <property type="match status" value="1"/>
</dbReference>
<comment type="caution">
    <text evidence="1">The sequence shown here is derived from an EMBL/GenBank/DDBJ whole genome shotgun (WGS) entry which is preliminary data.</text>
</comment>
<dbReference type="InterPro" id="IPR002763">
    <property type="entry name" value="DUF72"/>
</dbReference>
<evidence type="ECO:0000313" key="2">
    <source>
        <dbReference type="Proteomes" id="UP001597094"/>
    </source>
</evidence>
<keyword evidence="2" id="KW-1185">Reference proteome</keyword>
<evidence type="ECO:0000313" key="1">
    <source>
        <dbReference type="EMBL" id="MFD1188262.1"/>
    </source>
</evidence>
<dbReference type="PANTHER" id="PTHR30348:SF4">
    <property type="entry name" value="DUF72 DOMAIN-CONTAINING PROTEIN"/>
    <property type="match status" value="1"/>
</dbReference>
<dbReference type="EMBL" id="JBHTLD010000239">
    <property type="protein sequence ID" value="MFD1188262.1"/>
    <property type="molecule type" value="Genomic_DNA"/>
</dbReference>
<name>A0ABW3SWC7_9BACT</name>
<dbReference type="Gene3D" id="3.20.20.410">
    <property type="entry name" value="Protein of unknown function UPF0759"/>
    <property type="match status" value="1"/>
</dbReference>
<proteinExistence type="predicted"/>
<reference evidence="2" key="1">
    <citation type="journal article" date="2019" name="Int. J. Syst. Evol. Microbiol.">
        <title>The Global Catalogue of Microorganisms (GCM) 10K type strain sequencing project: providing services to taxonomists for standard genome sequencing and annotation.</title>
        <authorList>
            <consortium name="The Broad Institute Genomics Platform"/>
            <consortium name="The Broad Institute Genome Sequencing Center for Infectious Disease"/>
            <person name="Wu L."/>
            <person name="Ma J."/>
        </authorList>
    </citation>
    <scope>NUCLEOTIDE SEQUENCE [LARGE SCALE GENOMIC DNA]</scope>
    <source>
        <strain evidence="2">JCM 31319</strain>
    </source>
</reference>
<organism evidence="1 2">
    <name type="scientific">Pontibacter rugosus</name>
    <dbReference type="NCBI Taxonomy" id="1745966"/>
    <lineage>
        <taxon>Bacteria</taxon>
        <taxon>Pseudomonadati</taxon>
        <taxon>Bacteroidota</taxon>
        <taxon>Cytophagia</taxon>
        <taxon>Cytophagales</taxon>
        <taxon>Hymenobacteraceae</taxon>
        <taxon>Pontibacter</taxon>
    </lineage>
</organism>
<dbReference type="PANTHER" id="PTHR30348">
    <property type="entry name" value="UNCHARACTERIZED PROTEIN YECE"/>
    <property type="match status" value="1"/>
</dbReference>
<protein>
    <submittedName>
        <fullName evidence="1">DUF72 domain-containing protein</fullName>
    </submittedName>
</protein>
<dbReference type="SUPFAM" id="SSF117396">
    <property type="entry name" value="TM1631-like"/>
    <property type="match status" value="1"/>
</dbReference>
<gene>
    <name evidence="1" type="ORF">ACFQ2O_18760</name>
</gene>
<accession>A0ABW3SWC7</accession>
<sequence>MHIGTSGWTYKHWKGNFYPEGVNQKDFTKHYTQFFHSVEINTSFYKLSTSETFSNWRKAVPDDFIFAVKTSRYITHMKKLKDPQEGLSRFFSNANALEHKLGPVLCQLPPAWQLNVARLCDFLGLLPPYYGYTYEFRHTSWYTEEVLELLRKHNAALCIYELDAHKSRLHITADFIYVRLHGPEGKYAGSYSAGALQWWAQQIQR</sequence>